<evidence type="ECO:0000259" key="2">
    <source>
        <dbReference type="Pfam" id="PF01978"/>
    </source>
</evidence>
<dbReference type="GeneID" id="41331344"/>
<evidence type="ECO:0000313" key="3">
    <source>
        <dbReference type="EMBL" id="QEE17539.1"/>
    </source>
</evidence>
<reference evidence="3 4" key="2">
    <citation type="journal article" date="2024" name="Int. J. Syst. Evol. Microbiol.">
        <title>Promethearchaeum syntrophicum gen. nov., sp. nov., an anaerobic, obligately syntrophic archaeon, the first isolate of the lineage 'Asgard' archaea, and proposal of the new archaeal phylum Promethearchaeota phyl. nov. and kingdom Promethearchaeati regn. nov.</title>
        <authorList>
            <person name="Imachi H."/>
            <person name="Nobu M.K."/>
            <person name="Kato S."/>
            <person name="Takaki Y."/>
            <person name="Miyazaki M."/>
            <person name="Miyata M."/>
            <person name="Ogawara M."/>
            <person name="Saito Y."/>
            <person name="Sakai S."/>
            <person name="Tahara Y.O."/>
            <person name="Takano Y."/>
            <person name="Tasumi E."/>
            <person name="Uematsu K."/>
            <person name="Yoshimura T."/>
            <person name="Itoh T."/>
            <person name="Ohkuma M."/>
            <person name="Takai K."/>
        </authorList>
    </citation>
    <scope>NUCLEOTIDE SEQUENCE [LARGE SCALE GENOMIC DNA]</scope>
    <source>
        <strain evidence="3 4">MK-D1</strain>
    </source>
</reference>
<dbReference type="Proteomes" id="UP000321408">
    <property type="component" value="Chromosome"/>
</dbReference>
<dbReference type="RefSeq" id="WP_147664430.1">
    <property type="nucleotide sequence ID" value="NZ_CP042905.2"/>
</dbReference>
<protein>
    <submittedName>
        <fullName evidence="3">Helix-turn-helix domain-containing protein</fullName>
    </submittedName>
</protein>
<name>A0A5B9DDZ4_9ARCH</name>
<accession>A0A5B9DDZ4</accession>
<evidence type="ECO:0000313" key="4">
    <source>
        <dbReference type="Proteomes" id="UP000321408"/>
    </source>
</evidence>
<feature type="domain" description="Transcription regulator TrmB N-terminal" evidence="2">
    <location>
        <begin position="16"/>
        <end position="79"/>
    </location>
</feature>
<dbReference type="InterPro" id="IPR002831">
    <property type="entry name" value="Tscrpt_reg_TrmB_N"/>
</dbReference>
<dbReference type="Gene3D" id="1.20.120.20">
    <property type="entry name" value="Apolipoprotein"/>
    <property type="match status" value="1"/>
</dbReference>
<dbReference type="Pfam" id="PF01978">
    <property type="entry name" value="TrmB"/>
    <property type="match status" value="1"/>
</dbReference>
<evidence type="ECO:0000256" key="1">
    <source>
        <dbReference type="SAM" id="Coils"/>
    </source>
</evidence>
<gene>
    <name evidence="3" type="ORF">DSAG12_03376</name>
</gene>
<dbReference type="InterPro" id="IPR036388">
    <property type="entry name" value="WH-like_DNA-bd_sf"/>
</dbReference>
<proteinExistence type="predicted"/>
<dbReference type="PANTHER" id="PTHR18976">
    <property type="entry name" value="APOLIPOPROTEIN"/>
    <property type="match status" value="1"/>
</dbReference>
<dbReference type="PANTHER" id="PTHR18976:SF34">
    <property type="entry name" value="LIPID-BINDING PROTEIN"/>
    <property type="match status" value="1"/>
</dbReference>
<dbReference type="AlphaFoldDB" id="A0A5B9DDZ4"/>
<dbReference type="KEGG" id="psyt:DSAG12_03376"/>
<organism evidence="3 4">
    <name type="scientific">Promethearchaeum syntrophicum</name>
    <dbReference type="NCBI Taxonomy" id="2594042"/>
    <lineage>
        <taxon>Archaea</taxon>
        <taxon>Promethearchaeati</taxon>
        <taxon>Promethearchaeota</taxon>
        <taxon>Promethearchaeia</taxon>
        <taxon>Promethearchaeales</taxon>
        <taxon>Promethearchaeaceae</taxon>
        <taxon>Promethearchaeum</taxon>
    </lineage>
</organism>
<sequence length="963" mass="110979">MSLKEQINTKEIYTRYGLSDFEFEVYLVFLSQPQITVSEVAGILEKDLQEIKLITEKLCEINFIKKIEGIVDRYIPLEPFFELFVSESAKFRAEITHIKDSVLSDQSIRFANLDSIETKSLETIDTSVKTAVEDIFKKSDQHDVDKKSKIEEVQKRFDATCKPLENEIQRATFESRDRFIETRTEFTENVKNTTESARDRLQTSLKTLEQELHEQLDDENQNFVNQINLKHDEAVIFLDNNTSKFSTDNLELNNALALFSDNHISQTKKLENNLHTVLDGLNSKLKNNSEGFKTKFDDGVQTQKTTLNQIVDDVLGDFKDRVHKLEIECKQDLDEHVEHHREHADNLKPQLEEILEKYIFRFKKIIDDLKTQISGMLAEHIEHFENSNENLRNNLNESINTQHSDLAGQVLSFKSNTVSLIDNLQEISASFGELTEHLAKRGSAWKSLLFGRHKLYKERYAEVKERIEAISGSMRENFEDSTANYIKVTGDTTNSLTTQINEITESLDSKQKANTESLDSKQKDTIDAEFEGLAGELSSEIDKTLKHNVEHCQKTTIKLKDSLENSLHTHRDDYELNFNKHRQTGLKYNDDSNASVQEKVNEYYENMDRDHERAKTDISVETNNQIRDITGHLKENTDKNDSHSYDFEKEVKDVKTDYRATIDDLIRRVDQDINECKTKISGKINPQIELFKNEVATINETQQNQVNGHIEKFKEIVEKLDEKQHHDLDEQMKLFAEDSTNLEQTLHAMIEEHKTQYQEISNNLQQELVKTTTDNIQNTKDAIADFTLSFMNVIDEGIDIAEENENKLTDINQSAASIKPLGESGTWHVFGTKALLECIIDAMRRVKSTITIITPTVEPKILEALSEVAYVKKSVRFLYTTTWDLATFGPIIQKMKVLGNIQFRNLKNANDFYAVSRDGEEIVLCPRAKKEEDLIAIVSLQDGYAQIFSSFIYPIFQANSRPI</sequence>
<dbReference type="Gene3D" id="1.10.10.10">
    <property type="entry name" value="Winged helix-like DNA-binding domain superfamily/Winged helix DNA-binding domain"/>
    <property type="match status" value="1"/>
</dbReference>
<keyword evidence="4" id="KW-1185">Reference proteome</keyword>
<dbReference type="InterPro" id="IPR050163">
    <property type="entry name" value="Apolipoprotein_A1/A4/E"/>
</dbReference>
<reference evidence="3 4" key="1">
    <citation type="journal article" date="2020" name="Nature">
        <title>Isolation of an archaeon at the prokaryote-eukaryote interface.</title>
        <authorList>
            <person name="Imachi H."/>
            <person name="Nobu M.K."/>
            <person name="Nakahara N."/>
            <person name="Morono Y."/>
            <person name="Ogawara M."/>
            <person name="Takaki Y."/>
            <person name="Takano Y."/>
            <person name="Uematsu K."/>
            <person name="Ikuta T."/>
            <person name="Ito M."/>
            <person name="Matsui Y."/>
            <person name="Miyazaki M."/>
            <person name="Murata K."/>
            <person name="Saito Y."/>
            <person name="Sakai S."/>
            <person name="Song C."/>
            <person name="Tasumi E."/>
            <person name="Yamanaka Y."/>
            <person name="Yamaguchi T."/>
            <person name="Kamagata Y."/>
            <person name="Tamaki H."/>
            <person name="Takai K."/>
        </authorList>
    </citation>
    <scope>NUCLEOTIDE SEQUENCE [LARGE SCALE GENOMIC DNA]</scope>
    <source>
        <strain evidence="3 4">MK-D1</strain>
    </source>
</reference>
<dbReference type="EMBL" id="CP042905">
    <property type="protein sequence ID" value="QEE17539.1"/>
    <property type="molecule type" value="Genomic_DNA"/>
</dbReference>
<feature type="coiled-coil region" evidence="1">
    <location>
        <begin position="191"/>
        <end position="218"/>
    </location>
</feature>
<keyword evidence="1" id="KW-0175">Coiled coil</keyword>